<dbReference type="Gene3D" id="1.10.510.10">
    <property type="entry name" value="Transferase(Phosphotransferase) domain 1"/>
    <property type="match status" value="1"/>
</dbReference>
<dbReference type="InterPro" id="IPR011009">
    <property type="entry name" value="Kinase-like_dom_sf"/>
</dbReference>
<feature type="transmembrane region" description="Helical" evidence="1">
    <location>
        <begin position="353"/>
        <end position="372"/>
    </location>
</feature>
<dbReference type="eggNOG" id="COG0515">
    <property type="taxonomic scope" value="Bacteria"/>
</dbReference>
<dbReference type="CDD" id="cd14014">
    <property type="entry name" value="STKc_PknB_like"/>
    <property type="match status" value="1"/>
</dbReference>
<dbReference type="Pfam" id="PF00069">
    <property type="entry name" value="Pkinase"/>
    <property type="match status" value="1"/>
</dbReference>
<dbReference type="OrthoDB" id="9768004at2"/>
<dbReference type="AlphaFoldDB" id="B0VJX7"/>
<keyword evidence="1" id="KW-0472">Membrane</keyword>
<dbReference type="Gene3D" id="3.90.1580.10">
    <property type="entry name" value="paralog of FGE (formylglycine-generating enzyme)"/>
    <property type="match status" value="1"/>
</dbReference>
<dbReference type="HOGENOM" id="CLU_012431_6_1_0"/>
<dbReference type="GO" id="GO:0005524">
    <property type="term" value="F:ATP binding"/>
    <property type="evidence" value="ECO:0007669"/>
    <property type="project" value="InterPro"/>
</dbReference>
<gene>
    <name evidence="3" type="ordered locus">CLOAM0425</name>
</gene>
<dbReference type="InterPro" id="IPR042095">
    <property type="entry name" value="SUMF_sf"/>
</dbReference>
<sequence>MQETTLNSYQIIKTVHSSLRFSLYQAKQMETGQIVLLKTPDTQRLDDEQLKQDLMNEAHTHLKLSHPQIRKVYEIREEKVTAYLIGEYIEGMSLSAYLKINSDSPPIELTLSWLKELLEALSYAHKQDCIHLNLNPYNLIVDNTNSVHIIGFGKNHDAYKTANEKNGTYHPLLYLAPELFQAGIALPQSDLYSFAVIAYQILCGVVPWRIDLQLSPEKQKQQSLCRAVIMPEILHKQVPDWLFTALLQCLKLDPHQRFANAEELITVFNEQENWLPKEDEKVESVQKVEKIESIEEVEKIEKVEKVEETEKKELPNSQAASSKTEFATPKYPAPESFITEIKETKKLKKTFKILIWLSLIIILFIIIKYIAFGNRPKFTSVADSTQVEISEEPLNENLPIAMVLVPADTLVMGNISPEAEDDEFPLLTIGIPAFYISKKEISQAEWMMVFSNNPAHSKDPELPVENVNFYDIIDFCNQKSILDGFEPCYDYYDDEVVCNFSANGYRLPTEAEWEFAAKGGKRNDFFVYSGSDKADEVGWYNENSDAQSHPSGQKKPNQLGIYDLSGNIFEWVWNWYVPYSSRNYDPYKGPDKGIDKVIRGGSWYHNASEMRVTNRNFAKPYTKNAYLGFRVVRTYSPR</sequence>
<dbReference type="EC" id="2.7.11.25" evidence="3"/>
<dbReference type="SUPFAM" id="SSF56436">
    <property type="entry name" value="C-type lectin-like"/>
    <property type="match status" value="1"/>
</dbReference>
<feature type="domain" description="Protein kinase" evidence="2">
    <location>
        <begin position="9"/>
        <end position="275"/>
    </location>
</feature>
<evidence type="ECO:0000313" key="3">
    <source>
        <dbReference type="EMBL" id="CAO80328.1"/>
    </source>
</evidence>
<dbReference type="Pfam" id="PF03781">
    <property type="entry name" value="FGE-sulfatase"/>
    <property type="match status" value="1"/>
</dbReference>
<evidence type="ECO:0000259" key="2">
    <source>
        <dbReference type="PROSITE" id="PS50011"/>
    </source>
</evidence>
<evidence type="ECO:0000313" key="4">
    <source>
        <dbReference type="Proteomes" id="UP000002019"/>
    </source>
</evidence>
<dbReference type="PANTHER" id="PTHR23150:SF19">
    <property type="entry name" value="FORMYLGLYCINE-GENERATING ENZYME"/>
    <property type="match status" value="1"/>
</dbReference>
<accession>B0VJX7</accession>
<dbReference type="InterPro" id="IPR051043">
    <property type="entry name" value="Sulfatase_Mod_Factor_Kinase"/>
</dbReference>
<keyword evidence="3" id="KW-0418">Kinase</keyword>
<keyword evidence="1" id="KW-0812">Transmembrane</keyword>
<dbReference type="RefSeq" id="WP_015424189.1">
    <property type="nucleotide sequence ID" value="NC_020449.1"/>
</dbReference>
<dbReference type="eggNOG" id="COG1262">
    <property type="taxonomic scope" value="Bacteria"/>
</dbReference>
<keyword evidence="3" id="KW-0808">Transferase</keyword>
<proteinExistence type="predicted"/>
<dbReference type="SUPFAM" id="SSF56112">
    <property type="entry name" value="Protein kinase-like (PK-like)"/>
    <property type="match status" value="1"/>
</dbReference>
<name>B0VJX7_CLOAI</name>
<dbReference type="InterPro" id="IPR016187">
    <property type="entry name" value="CTDL_fold"/>
</dbReference>
<dbReference type="PROSITE" id="PS50011">
    <property type="entry name" value="PROTEIN_KINASE_DOM"/>
    <property type="match status" value="1"/>
</dbReference>
<dbReference type="InterPro" id="IPR000719">
    <property type="entry name" value="Prot_kinase_dom"/>
</dbReference>
<dbReference type="InterPro" id="IPR005532">
    <property type="entry name" value="SUMF_dom"/>
</dbReference>
<dbReference type="STRING" id="459349.CLOAM0425"/>
<keyword evidence="1" id="KW-1133">Transmembrane helix</keyword>
<organism evidence="3 4">
    <name type="scientific">Cloacimonas acidaminovorans (strain Evry)</name>
    <dbReference type="NCBI Taxonomy" id="459349"/>
    <lineage>
        <taxon>Bacteria</taxon>
        <taxon>Pseudomonadati</taxon>
        <taxon>Candidatus Cloacimonadota</taxon>
        <taxon>Candidatus Cloacimonadia</taxon>
        <taxon>Candidatus Cloacimonadales</taxon>
        <taxon>Candidatus Cloacimonadaceae</taxon>
        <taxon>Candidatus Cloacimonas</taxon>
    </lineage>
</organism>
<dbReference type="GO" id="GO:0120147">
    <property type="term" value="F:formylglycine-generating oxidase activity"/>
    <property type="evidence" value="ECO:0007669"/>
    <property type="project" value="TreeGrafter"/>
</dbReference>
<dbReference type="Gene3D" id="3.30.200.20">
    <property type="entry name" value="Phosphorylase Kinase, domain 1"/>
    <property type="match status" value="1"/>
</dbReference>
<dbReference type="KEGG" id="caci:CLOAM0425"/>
<dbReference type="GO" id="GO:0004672">
    <property type="term" value="F:protein kinase activity"/>
    <property type="evidence" value="ECO:0007669"/>
    <property type="project" value="InterPro"/>
</dbReference>
<dbReference type="EMBL" id="CU466930">
    <property type="protein sequence ID" value="CAO80328.1"/>
    <property type="molecule type" value="Genomic_DNA"/>
</dbReference>
<keyword evidence="4" id="KW-1185">Reference proteome</keyword>
<evidence type="ECO:0000256" key="1">
    <source>
        <dbReference type="SAM" id="Phobius"/>
    </source>
</evidence>
<protein>
    <submittedName>
        <fullName evidence="3">Mitogen-activated protein kinase kinase kinase</fullName>
        <ecNumber evidence="3">2.7.11.25</ecNumber>
    </submittedName>
</protein>
<dbReference type="Proteomes" id="UP000002019">
    <property type="component" value="Chromosome"/>
</dbReference>
<reference evidence="3 4" key="1">
    <citation type="journal article" date="2008" name="J. Bacteriol.">
        <title>'Candidatus Cloacamonas acidaminovorans': genome sequence reconstruction provides a first glimpse of a new bacterial division.</title>
        <authorList>
            <person name="Pelletier E."/>
            <person name="Kreimeyer A."/>
            <person name="Bocs S."/>
            <person name="Rouy Z."/>
            <person name="Gyapay G."/>
            <person name="Chouari R."/>
            <person name="Riviere D."/>
            <person name="Ganesan A."/>
            <person name="Daegelen P."/>
            <person name="Sghir A."/>
            <person name="Cohen G.N."/>
            <person name="Medigue C."/>
            <person name="Weissenbach J."/>
            <person name="Le Paslier D."/>
        </authorList>
    </citation>
    <scope>NUCLEOTIDE SEQUENCE [LARGE SCALE GENOMIC DNA]</scope>
    <source>
        <strain evidence="4">Evry</strain>
    </source>
</reference>
<dbReference type="PANTHER" id="PTHR23150">
    <property type="entry name" value="SULFATASE MODIFYING FACTOR 1, 2"/>
    <property type="match status" value="1"/>
</dbReference>